<accession>A0A645IZ54</accession>
<organism evidence="1">
    <name type="scientific">bioreactor metagenome</name>
    <dbReference type="NCBI Taxonomy" id="1076179"/>
    <lineage>
        <taxon>unclassified sequences</taxon>
        <taxon>metagenomes</taxon>
        <taxon>ecological metagenomes</taxon>
    </lineage>
</organism>
<dbReference type="EMBL" id="VSSQ01118633">
    <property type="protein sequence ID" value="MPN52483.1"/>
    <property type="molecule type" value="Genomic_DNA"/>
</dbReference>
<evidence type="ECO:0000313" key="1">
    <source>
        <dbReference type="EMBL" id="MPN52483.1"/>
    </source>
</evidence>
<dbReference type="AlphaFoldDB" id="A0A645IZ54"/>
<reference evidence="1" key="1">
    <citation type="submission" date="2019-08" db="EMBL/GenBank/DDBJ databases">
        <authorList>
            <person name="Kucharzyk K."/>
            <person name="Murdoch R.W."/>
            <person name="Higgins S."/>
            <person name="Loffler F."/>
        </authorList>
    </citation>
    <scope>NUCLEOTIDE SEQUENCE</scope>
</reference>
<gene>
    <name evidence="1" type="ORF">SDC9_200145</name>
</gene>
<protein>
    <submittedName>
        <fullName evidence="1">Uncharacterized protein</fullName>
    </submittedName>
</protein>
<proteinExistence type="predicted"/>
<sequence length="81" mass="9689">MINRNCKRRFVVILVVTDHLRELQLFTKFFTHRHANKPFSMYRHKIHVFSSGELGGTNKITFVFPVFIVCNQDDFPLLQFF</sequence>
<comment type="caution">
    <text evidence="1">The sequence shown here is derived from an EMBL/GenBank/DDBJ whole genome shotgun (WGS) entry which is preliminary data.</text>
</comment>
<name>A0A645IZ54_9ZZZZ</name>